<keyword evidence="1" id="KW-1133">Transmembrane helix</keyword>
<keyword evidence="1" id="KW-0812">Transmembrane</keyword>
<evidence type="ECO:0000313" key="2">
    <source>
        <dbReference type="EMBL" id="MDT8880568.1"/>
    </source>
</evidence>
<protein>
    <submittedName>
        <fullName evidence="2">Uncharacterized protein</fullName>
    </submittedName>
</protein>
<organism evidence="2 3">
    <name type="scientific">Halomonas saccharevitans</name>
    <dbReference type="NCBI Taxonomy" id="416872"/>
    <lineage>
        <taxon>Bacteria</taxon>
        <taxon>Pseudomonadati</taxon>
        <taxon>Pseudomonadota</taxon>
        <taxon>Gammaproteobacteria</taxon>
        <taxon>Oceanospirillales</taxon>
        <taxon>Halomonadaceae</taxon>
        <taxon>Halomonas</taxon>
    </lineage>
</organism>
<dbReference type="EMBL" id="JAVXUR010000005">
    <property type="protein sequence ID" value="MDT8880568.1"/>
    <property type="molecule type" value="Genomic_DNA"/>
</dbReference>
<accession>A0ABU3NJ79</accession>
<evidence type="ECO:0000256" key="1">
    <source>
        <dbReference type="SAM" id="Phobius"/>
    </source>
</evidence>
<comment type="caution">
    <text evidence="2">The sequence shown here is derived from an EMBL/GenBank/DDBJ whole genome shotgun (WGS) entry which is preliminary data.</text>
</comment>
<keyword evidence="3" id="KW-1185">Reference proteome</keyword>
<reference evidence="3" key="1">
    <citation type="submission" date="2023-07" db="EMBL/GenBank/DDBJ databases">
        <title>Substrates and metabolic shifts associated with increased methane emissions in unrestored hypersaline salterns.</title>
        <authorList>
            <person name="Bueno De Mesquita C.P."/>
            <person name="Tringe S.G."/>
        </authorList>
    </citation>
    <scope>NUCLEOTIDE SEQUENCE [LARGE SCALE GENOMIC DNA]</scope>
    <source>
        <strain evidence="3">I4</strain>
    </source>
</reference>
<feature type="transmembrane region" description="Helical" evidence="1">
    <location>
        <begin position="36"/>
        <end position="53"/>
    </location>
</feature>
<dbReference type="Proteomes" id="UP001255917">
    <property type="component" value="Unassembled WGS sequence"/>
</dbReference>
<dbReference type="RefSeq" id="WP_315587006.1">
    <property type="nucleotide sequence ID" value="NZ_JAVXUR010000005.1"/>
</dbReference>
<sequence>MLDLGFWGLFGIFGTFASILSLFISDNSKWAKWIHAAYSAFIVALVLGFSTYHESVQEQLSELSEIKRIERQADSLANPRDLTTHGNMVGYSLAVLAFLEKHQDRYPETYARAKEFCKNSECTSKPDDISHFSDLQDVSSSMRELIRGISTLDGQ</sequence>
<keyword evidence="1" id="KW-0472">Membrane</keyword>
<feature type="transmembrane region" description="Helical" evidence="1">
    <location>
        <begin position="6"/>
        <end position="24"/>
    </location>
</feature>
<name>A0ABU3NJ79_9GAMM</name>
<evidence type="ECO:0000313" key="3">
    <source>
        <dbReference type="Proteomes" id="UP001255917"/>
    </source>
</evidence>
<proteinExistence type="predicted"/>
<gene>
    <name evidence="2" type="ORF">RSO68_13905</name>
</gene>